<feature type="domain" description="DUF4123" evidence="1">
    <location>
        <begin position="20"/>
        <end position="139"/>
    </location>
</feature>
<dbReference type="RefSeq" id="WP_310839136.1">
    <property type="nucleotide sequence ID" value="NZ_JAVLSM010000029.1"/>
</dbReference>
<protein>
    <submittedName>
        <fullName evidence="2">DUF4123 domain-containing protein</fullName>
    </submittedName>
</protein>
<organism evidence="2">
    <name type="scientific">Herbaspirillum huttiense subsp. nephrolepidis</name>
    <dbReference type="NCBI Taxonomy" id="3075126"/>
    <lineage>
        <taxon>Bacteria</taxon>
        <taxon>Pseudomonadati</taxon>
        <taxon>Pseudomonadota</taxon>
        <taxon>Betaproteobacteria</taxon>
        <taxon>Burkholderiales</taxon>
        <taxon>Oxalobacteraceae</taxon>
        <taxon>Herbaspirillum</taxon>
    </lineage>
</organism>
<reference evidence="2" key="1">
    <citation type="submission" date="2023-02" db="EMBL/GenBank/DDBJ databases">
        <title>Description of Herbaspirillum huttiense subsp. nephrolepsisexaltata and Herbaspirillum huttiense subsp. lycopersicon.</title>
        <authorList>
            <person name="Poudel M."/>
            <person name="Sharma A."/>
            <person name="Goss E."/>
            <person name="Tapia J.H."/>
            <person name="Harmon C.M."/>
            <person name="Jones J.B."/>
        </authorList>
    </citation>
    <scope>NUCLEOTIDE SEQUENCE</scope>
    <source>
        <strain evidence="2">NC40101</strain>
    </source>
</reference>
<dbReference type="EMBL" id="JAVRAA010000005">
    <property type="protein sequence ID" value="MDT0337746.1"/>
    <property type="molecule type" value="Genomic_DNA"/>
</dbReference>
<sequence length="167" mass="18786">MLDVQSRLQKLQGTMPALRLYALVDGVQYQAKLGNTLQPGSGLFPLFAGTIDAALAHAGPWLLDAASVDEATISQLAELERNAPSLTWMIAFQDLEGLGQLLQLNLDVYLPDRRRALLRFWDPRVLVNLARTLDAAQRQEFFGHIHEWHLLLDGKRVWIGRHNADTH</sequence>
<dbReference type="Pfam" id="PF13503">
    <property type="entry name" value="DUF4123"/>
    <property type="match status" value="1"/>
</dbReference>
<dbReference type="InterPro" id="IPR025391">
    <property type="entry name" value="DUF4123"/>
</dbReference>
<accession>A0AAE4G9J5</accession>
<proteinExistence type="predicted"/>
<evidence type="ECO:0000313" key="2">
    <source>
        <dbReference type="EMBL" id="MDT0337746.1"/>
    </source>
</evidence>
<comment type="caution">
    <text evidence="2">The sequence shown here is derived from an EMBL/GenBank/DDBJ whole genome shotgun (WGS) entry which is preliminary data.</text>
</comment>
<dbReference type="AlphaFoldDB" id="A0AAE4G9J5"/>
<gene>
    <name evidence="2" type="ORF">RJN63_12955</name>
</gene>
<name>A0AAE4G9J5_9BURK</name>
<evidence type="ECO:0000259" key="1">
    <source>
        <dbReference type="Pfam" id="PF13503"/>
    </source>
</evidence>